<accession>A0A2P5C7M9</accession>
<comment type="caution">
    <text evidence="1">The sequence shown here is derived from an EMBL/GenBank/DDBJ whole genome shotgun (WGS) entry which is preliminary data.</text>
</comment>
<name>A0A2P5C7M9_PARAD</name>
<dbReference type="AlphaFoldDB" id="A0A2P5C7M9"/>
<sequence>MILFQKNYFLLEILFRQCKCVSTEQLRVSVWLFRKWVLFHFANLLLFAGSNCKLQGNAEGYDLARLTGFNCKFDGMAEGYAWLENSISRFGLRIWYSN</sequence>
<protein>
    <submittedName>
        <fullName evidence="1">Uncharacterized protein</fullName>
    </submittedName>
</protein>
<gene>
    <name evidence="1" type="ORF">PanWU01x14_176380</name>
</gene>
<keyword evidence="2" id="KW-1185">Reference proteome</keyword>
<organism evidence="1 2">
    <name type="scientific">Parasponia andersonii</name>
    <name type="common">Sponia andersonii</name>
    <dbReference type="NCBI Taxonomy" id="3476"/>
    <lineage>
        <taxon>Eukaryota</taxon>
        <taxon>Viridiplantae</taxon>
        <taxon>Streptophyta</taxon>
        <taxon>Embryophyta</taxon>
        <taxon>Tracheophyta</taxon>
        <taxon>Spermatophyta</taxon>
        <taxon>Magnoliopsida</taxon>
        <taxon>eudicotyledons</taxon>
        <taxon>Gunneridae</taxon>
        <taxon>Pentapetalae</taxon>
        <taxon>rosids</taxon>
        <taxon>fabids</taxon>
        <taxon>Rosales</taxon>
        <taxon>Cannabaceae</taxon>
        <taxon>Parasponia</taxon>
    </lineage>
</organism>
<dbReference type="Proteomes" id="UP000237105">
    <property type="component" value="Unassembled WGS sequence"/>
</dbReference>
<reference evidence="2" key="1">
    <citation type="submission" date="2016-06" db="EMBL/GenBank/DDBJ databases">
        <title>Parallel loss of symbiosis genes in relatives of nitrogen-fixing non-legume Parasponia.</title>
        <authorList>
            <person name="Van Velzen R."/>
            <person name="Holmer R."/>
            <person name="Bu F."/>
            <person name="Rutten L."/>
            <person name="Van Zeijl A."/>
            <person name="Liu W."/>
            <person name="Santuari L."/>
            <person name="Cao Q."/>
            <person name="Sharma T."/>
            <person name="Shen D."/>
            <person name="Roswanjaya Y."/>
            <person name="Wardhani T."/>
            <person name="Kalhor M.S."/>
            <person name="Jansen J."/>
            <person name="Van den Hoogen J."/>
            <person name="Gungor B."/>
            <person name="Hartog M."/>
            <person name="Hontelez J."/>
            <person name="Verver J."/>
            <person name="Yang W.-C."/>
            <person name="Schijlen E."/>
            <person name="Repin R."/>
            <person name="Schilthuizen M."/>
            <person name="Schranz E."/>
            <person name="Heidstra R."/>
            <person name="Miyata K."/>
            <person name="Fedorova E."/>
            <person name="Kohlen W."/>
            <person name="Bisseling T."/>
            <person name="Smit S."/>
            <person name="Geurts R."/>
        </authorList>
    </citation>
    <scope>NUCLEOTIDE SEQUENCE [LARGE SCALE GENOMIC DNA]</scope>
    <source>
        <strain evidence="2">cv. WU1-14</strain>
    </source>
</reference>
<proteinExistence type="predicted"/>
<evidence type="ECO:0000313" key="1">
    <source>
        <dbReference type="EMBL" id="PON57048.1"/>
    </source>
</evidence>
<evidence type="ECO:0000313" key="2">
    <source>
        <dbReference type="Proteomes" id="UP000237105"/>
    </source>
</evidence>
<dbReference type="EMBL" id="JXTB01000163">
    <property type="protein sequence ID" value="PON57048.1"/>
    <property type="molecule type" value="Genomic_DNA"/>
</dbReference>